<gene>
    <name evidence="1" type="ORF">LWI28_005750</name>
</gene>
<name>A0AAD5IXQ3_ACENE</name>
<evidence type="ECO:0000313" key="2">
    <source>
        <dbReference type="Proteomes" id="UP001064489"/>
    </source>
</evidence>
<dbReference type="EMBL" id="JAJSOW010000101">
    <property type="protein sequence ID" value="KAI9180529.1"/>
    <property type="molecule type" value="Genomic_DNA"/>
</dbReference>
<dbReference type="Proteomes" id="UP001064489">
    <property type="component" value="Chromosome 4"/>
</dbReference>
<sequence>MLKHLFTLVNKYGTTDIVNDDFKTMFESLSIDMRLIWVKVAYLKLVVVGANLLECSSIITDQRPLMQIAYNNVRRSILSLWNSRMLKHPFTLVNEYGTTNIANDDFKTMFESLSVDMRLRWVKVAYRKLAIVASLLQCLSIITNQRPLMQIAHNNVRRLINSLWNSRLLKQPFTLVNKYDTIDIANDDFKTMFESLSVDMRLRWVKVAYRTLAISANLLECSSIITDQRL</sequence>
<organism evidence="1 2">
    <name type="scientific">Acer negundo</name>
    <name type="common">Box elder</name>
    <dbReference type="NCBI Taxonomy" id="4023"/>
    <lineage>
        <taxon>Eukaryota</taxon>
        <taxon>Viridiplantae</taxon>
        <taxon>Streptophyta</taxon>
        <taxon>Embryophyta</taxon>
        <taxon>Tracheophyta</taxon>
        <taxon>Spermatophyta</taxon>
        <taxon>Magnoliopsida</taxon>
        <taxon>eudicotyledons</taxon>
        <taxon>Gunneridae</taxon>
        <taxon>Pentapetalae</taxon>
        <taxon>rosids</taxon>
        <taxon>malvids</taxon>
        <taxon>Sapindales</taxon>
        <taxon>Sapindaceae</taxon>
        <taxon>Hippocastanoideae</taxon>
        <taxon>Acereae</taxon>
        <taxon>Acer</taxon>
    </lineage>
</organism>
<reference evidence="1" key="1">
    <citation type="journal article" date="2022" name="Plant J.">
        <title>Strategies of tolerance reflected in two North American maple genomes.</title>
        <authorList>
            <person name="McEvoy S.L."/>
            <person name="Sezen U.U."/>
            <person name="Trouern-Trend A."/>
            <person name="McMahon S.M."/>
            <person name="Schaberg P.G."/>
            <person name="Yang J."/>
            <person name="Wegrzyn J.L."/>
            <person name="Swenson N.G."/>
        </authorList>
    </citation>
    <scope>NUCLEOTIDE SEQUENCE</scope>
    <source>
        <strain evidence="1">91603</strain>
    </source>
</reference>
<reference evidence="1" key="2">
    <citation type="submission" date="2023-02" db="EMBL/GenBank/DDBJ databases">
        <authorList>
            <person name="Swenson N.G."/>
            <person name="Wegrzyn J.L."/>
            <person name="Mcevoy S.L."/>
        </authorList>
    </citation>
    <scope>NUCLEOTIDE SEQUENCE</scope>
    <source>
        <strain evidence="1">91603</strain>
        <tissue evidence="1">Leaf</tissue>
    </source>
</reference>
<comment type="caution">
    <text evidence="1">The sequence shown here is derived from an EMBL/GenBank/DDBJ whole genome shotgun (WGS) entry which is preliminary data.</text>
</comment>
<proteinExistence type="predicted"/>
<accession>A0AAD5IXQ3</accession>
<keyword evidence="2" id="KW-1185">Reference proteome</keyword>
<dbReference type="AlphaFoldDB" id="A0AAD5IXQ3"/>
<protein>
    <submittedName>
        <fullName evidence="1">Uncharacterized protein</fullName>
    </submittedName>
</protein>
<evidence type="ECO:0000313" key="1">
    <source>
        <dbReference type="EMBL" id="KAI9180529.1"/>
    </source>
</evidence>